<keyword evidence="2" id="KW-0328">Glycosyltransferase</keyword>
<keyword evidence="4" id="KW-0732">Signal</keyword>
<accession>A0A0L7KLI1</accession>
<comment type="similarity">
    <text evidence="1">Belongs to the UDP-glycosyltransferase family.</text>
</comment>
<dbReference type="PANTHER" id="PTHR48043">
    <property type="entry name" value="EG:EG0003.4 PROTEIN-RELATED"/>
    <property type="match status" value="1"/>
</dbReference>
<dbReference type="Proteomes" id="UP000037510">
    <property type="component" value="Unassembled WGS sequence"/>
</dbReference>
<protein>
    <submittedName>
        <fullName evidence="5">UDP-glycosyltransferase UGT33F2</fullName>
    </submittedName>
</protein>
<comment type="caution">
    <text evidence="5">The sequence shown here is derived from an EMBL/GenBank/DDBJ whole genome shotgun (WGS) entry which is preliminary data.</text>
</comment>
<evidence type="ECO:0000256" key="4">
    <source>
        <dbReference type="SAM" id="SignalP"/>
    </source>
</evidence>
<evidence type="ECO:0000256" key="2">
    <source>
        <dbReference type="ARBA" id="ARBA00022676"/>
    </source>
</evidence>
<evidence type="ECO:0000256" key="1">
    <source>
        <dbReference type="ARBA" id="ARBA00009995"/>
    </source>
</evidence>
<proteinExistence type="inferred from homology"/>
<feature type="signal peptide" evidence="4">
    <location>
        <begin position="1"/>
        <end position="17"/>
    </location>
</feature>
<name>A0A0L7KLI1_OPEBR</name>
<keyword evidence="3 5" id="KW-0808">Transferase</keyword>
<reference evidence="5 6" key="1">
    <citation type="journal article" date="2015" name="Genome Biol. Evol.">
        <title>The genome of winter moth (Operophtera brumata) provides a genomic perspective on sexual dimorphism and phenology.</title>
        <authorList>
            <person name="Derks M.F."/>
            <person name="Smit S."/>
            <person name="Salis L."/>
            <person name="Schijlen E."/>
            <person name="Bossers A."/>
            <person name="Mateman C."/>
            <person name="Pijl A.S."/>
            <person name="de Ridder D."/>
            <person name="Groenen M.A."/>
            <person name="Visser M.E."/>
            <person name="Megens H.J."/>
        </authorList>
    </citation>
    <scope>NUCLEOTIDE SEQUENCE [LARGE SCALE GENOMIC DNA]</scope>
    <source>
        <strain evidence="5">WM2013NL</strain>
        <tissue evidence="5">Head and thorax</tissue>
    </source>
</reference>
<dbReference type="SUPFAM" id="SSF53756">
    <property type="entry name" value="UDP-Glycosyltransferase/glycogen phosphorylase"/>
    <property type="match status" value="2"/>
</dbReference>
<dbReference type="Pfam" id="PF00201">
    <property type="entry name" value="UDPGT"/>
    <property type="match status" value="1"/>
</dbReference>
<dbReference type="Gene3D" id="3.40.50.2000">
    <property type="entry name" value="Glycogen Phosphorylase B"/>
    <property type="match status" value="1"/>
</dbReference>
<dbReference type="GO" id="GO:0008194">
    <property type="term" value="F:UDP-glycosyltransferase activity"/>
    <property type="evidence" value="ECO:0007669"/>
    <property type="project" value="InterPro"/>
</dbReference>
<dbReference type="AlphaFoldDB" id="A0A0L7KLI1"/>
<gene>
    <name evidence="5" type="ORF">OBRU01_24451</name>
</gene>
<dbReference type="EMBL" id="JTDY01009046">
    <property type="protein sequence ID" value="KOB64163.1"/>
    <property type="molecule type" value="Genomic_DNA"/>
</dbReference>
<dbReference type="InterPro" id="IPR002213">
    <property type="entry name" value="UDP_glucos_trans"/>
</dbReference>
<evidence type="ECO:0000256" key="3">
    <source>
        <dbReference type="ARBA" id="ARBA00022679"/>
    </source>
</evidence>
<sequence>MLSLFTPVCVLFTVVNGAKILAVWPTPSISHQVVFRPLTEELARRGHEVTVITTDPAFEKGKAPPNLREIDLHDLSYNIRSSRVFDLSTGNREDVAAQLRIFGTNVSPSTLPAQKIQTMVNVFSQLPYDIIWKWDKDELPGRTDNIRISKWLPQSDLLKKYVHLNIGVKIDMDTLNEKDLKAGIYKILDNADRSKRPY</sequence>
<evidence type="ECO:0000313" key="5">
    <source>
        <dbReference type="EMBL" id="KOB64163.1"/>
    </source>
</evidence>
<feature type="chain" id="PRO_5005572727" evidence="4">
    <location>
        <begin position="18"/>
        <end position="198"/>
    </location>
</feature>
<dbReference type="InterPro" id="IPR050271">
    <property type="entry name" value="UDP-glycosyltransferase"/>
</dbReference>
<dbReference type="PANTHER" id="PTHR48043:SF145">
    <property type="entry name" value="FI06409P-RELATED"/>
    <property type="match status" value="1"/>
</dbReference>
<organism evidence="5 6">
    <name type="scientific">Operophtera brumata</name>
    <name type="common">Winter moth</name>
    <name type="synonym">Phalaena brumata</name>
    <dbReference type="NCBI Taxonomy" id="104452"/>
    <lineage>
        <taxon>Eukaryota</taxon>
        <taxon>Metazoa</taxon>
        <taxon>Ecdysozoa</taxon>
        <taxon>Arthropoda</taxon>
        <taxon>Hexapoda</taxon>
        <taxon>Insecta</taxon>
        <taxon>Pterygota</taxon>
        <taxon>Neoptera</taxon>
        <taxon>Endopterygota</taxon>
        <taxon>Lepidoptera</taxon>
        <taxon>Glossata</taxon>
        <taxon>Ditrysia</taxon>
        <taxon>Geometroidea</taxon>
        <taxon>Geometridae</taxon>
        <taxon>Larentiinae</taxon>
        <taxon>Operophtera</taxon>
    </lineage>
</organism>
<evidence type="ECO:0000313" key="6">
    <source>
        <dbReference type="Proteomes" id="UP000037510"/>
    </source>
</evidence>
<dbReference type="STRING" id="104452.A0A0L7KLI1"/>
<keyword evidence="6" id="KW-1185">Reference proteome</keyword>